<keyword evidence="8" id="KW-0460">Magnesium</keyword>
<evidence type="ECO:0000256" key="6">
    <source>
        <dbReference type="ARBA" id="ARBA00022741"/>
    </source>
</evidence>
<dbReference type="Proteomes" id="UP000274822">
    <property type="component" value="Unassembled WGS sequence"/>
</dbReference>
<dbReference type="InterPro" id="IPR023298">
    <property type="entry name" value="ATPase_P-typ_TM_dom_sf"/>
</dbReference>
<organism evidence="14 15">
    <name type="scientific">Jimgerdemannia flammicorona</name>
    <dbReference type="NCBI Taxonomy" id="994334"/>
    <lineage>
        <taxon>Eukaryota</taxon>
        <taxon>Fungi</taxon>
        <taxon>Fungi incertae sedis</taxon>
        <taxon>Mucoromycota</taxon>
        <taxon>Mucoromycotina</taxon>
        <taxon>Endogonomycetes</taxon>
        <taxon>Endogonales</taxon>
        <taxon>Endogonaceae</taxon>
        <taxon>Jimgerdemannia</taxon>
    </lineage>
</organism>
<dbReference type="Pfam" id="PF00122">
    <property type="entry name" value="E1-E2_ATPase"/>
    <property type="match status" value="1"/>
</dbReference>
<dbReference type="InterPro" id="IPR023299">
    <property type="entry name" value="ATPase_P-typ_cyto_dom_N"/>
</dbReference>
<dbReference type="InterPro" id="IPR044492">
    <property type="entry name" value="P_typ_ATPase_HD_dom"/>
</dbReference>
<dbReference type="InterPro" id="IPR008250">
    <property type="entry name" value="ATPase_P-typ_transduc_dom_A_sf"/>
</dbReference>
<evidence type="ECO:0000256" key="5">
    <source>
        <dbReference type="ARBA" id="ARBA00022723"/>
    </source>
</evidence>
<keyword evidence="15" id="KW-1185">Reference proteome</keyword>
<keyword evidence="4 12" id="KW-0812">Transmembrane</keyword>
<feature type="transmembrane region" description="Helical" evidence="12">
    <location>
        <begin position="462"/>
        <end position="481"/>
    </location>
</feature>
<dbReference type="Pfam" id="PF00690">
    <property type="entry name" value="Cation_ATPase_N"/>
    <property type="match status" value="1"/>
</dbReference>
<evidence type="ECO:0000313" key="15">
    <source>
        <dbReference type="Proteomes" id="UP000274822"/>
    </source>
</evidence>
<dbReference type="AlphaFoldDB" id="A0A433QS35"/>
<dbReference type="InterPro" id="IPR028110">
    <property type="entry name" value="TMEM254"/>
</dbReference>
<sequence length="884" mass="96576">MAKEAEDALGLLNSQNLQPSSLSGPPPIAAIAKAMYANAMHSPPSGLWDEENLDVFQLVSFRKAFPIVAICGATLYLQFATTPPVWAAQLRDIFPTNALRYSSYFILIAHSLESTAALALCLKRGVYSWRNTFLWTVQGLVTGFPSTMAIIDHGKVVKEARAKKQQQANGMISSVLSNAFSPVDLVHLPFANPTYEQDQVPTASTYKPPYVAMNSSPLATTTPSAKVARQPFAQVAADFNTDVNVGLTNNDATYRRKIHGYNEFETAEKESLLLKFWKSFVENPLILLLLGSAVVSLIMGQMDDAFSITLVSRVGRLSVGSAFCERDEAIVIVVTGKYQFIYVLRETKTEYEGQTRTILASELVPGDLVRFSIGDRIPADIRLVTHLPIPLLRIYQAVDLEVDESNLTGENKPRRKQTEAITDNPYTELEVSRRDNIAFMGTLVEDRKTPLQISMDELGKQLSYLSFGIIGVIVLIGIIQGRKWLEMFTIGVSLAVAAIPEGLPIVVTVTLALGVLRMANRRAIVKKLPSVETLGSVSVICADKTGTLTVNQMTVTKVFTLSEQTTFDFEHTVPNVKSMALRQLLKIGNLCNNAYLDDHGKFIGQPTDIALLDVMTRSGLPDDRTVYDRVSEMPFNSDQKYMSVICRHKSETANDGRDVIYFKGAVEPVLERCTTYYISDNEMPVLDSALKDVVGRHVAAMSAHGLRVLAMAFGSDAASLCFVGFVAMYDPPRLGVSESIRALVQGGVKVVMITGDSDGTAMSIARRLGIPLNVGRSGCLTGRDIETMTERQLQEVIGGISVFARTTPKHKMAIIRAFQAKGHIVAMTGDGVNDAPALKMADIGISMGKSGTDVSKEAADMILVDDDLSTILSAIEEGVYIYFC</sequence>
<dbReference type="NCBIfam" id="TIGR01494">
    <property type="entry name" value="ATPase_P-type"/>
    <property type="match status" value="2"/>
</dbReference>
<keyword evidence="11 12" id="KW-0472">Membrane</keyword>
<feature type="transmembrane region" description="Helical" evidence="12">
    <location>
        <begin position="706"/>
        <end position="729"/>
    </location>
</feature>
<evidence type="ECO:0000256" key="7">
    <source>
        <dbReference type="ARBA" id="ARBA00022840"/>
    </source>
</evidence>
<dbReference type="GO" id="GO:0046872">
    <property type="term" value="F:metal ion binding"/>
    <property type="evidence" value="ECO:0007669"/>
    <property type="project" value="UniProtKB-KW"/>
</dbReference>
<keyword evidence="7" id="KW-0067">ATP-binding</keyword>
<dbReference type="Gene3D" id="3.40.1110.10">
    <property type="entry name" value="Calcium-transporting ATPase, cytoplasmic domain N"/>
    <property type="match status" value="1"/>
</dbReference>
<keyword evidence="5" id="KW-0479">Metal-binding</keyword>
<dbReference type="PRINTS" id="PR00120">
    <property type="entry name" value="HATPASE"/>
</dbReference>
<dbReference type="PRINTS" id="PR00119">
    <property type="entry name" value="CATATPASE"/>
</dbReference>
<dbReference type="SMART" id="SM00831">
    <property type="entry name" value="Cation_ATPase_N"/>
    <property type="match status" value="1"/>
</dbReference>
<gene>
    <name evidence="14" type="ORF">BC938DRAFT_474905</name>
</gene>
<dbReference type="PROSITE" id="PS00154">
    <property type="entry name" value="ATPASE_E1_E2"/>
    <property type="match status" value="1"/>
</dbReference>
<dbReference type="InterPro" id="IPR004014">
    <property type="entry name" value="ATPase_P-typ_cation-transptr_N"/>
</dbReference>
<reference evidence="14 15" key="1">
    <citation type="journal article" date="2018" name="New Phytol.">
        <title>Phylogenomics of Endogonaceae and evolution of mycorrhizas within Mucoromycota.</title>
        <authorList>
            <person name="Chang Y."/>
            <person name="Desiro A."/>
            <person name="Na H."/>
            <person name="Sandor L."/>
            <person name="Lipzen A."/>
            <person name="Clum A."/>
            <person name="Barry K."/>
            <person name="Grigoriev I.V."/>
            <person name="Martin F.M."/>
            <person name="Stajich J.E."/>
            <person name="Smith M.E."/>
            <person name="Bonito G."/>
            <person name="Spatafora J.W."/>
        </authorList>
    </citation>
    <scope>NUCLEOTIDE SEQUENCE [LARGE SCALE GENOMIC DNA]</scope>
    <source>
        <strain evidence="14 15">AD002</strain>
    </source>
</reference>
<dbReference type="GO" id="GO:0016887">
    <property type="term" value="F:ATP hydrolysis activity"/>
    <property type="evidence" value="ECO:0007669"/>
    <property type="project" value="InterPro"/>
</dbReference>
<dbReference type="InterPro" id="IPR023214">
    <property type="entry name" value="HAD_sf"/>
</dbReference>
<dbReference type="GO" id="GO:0005524">
    <property type="term" value="F:ATP binding"/>
    <property type="evidence" value="ECO:0007669"/>
    <property type="project" value="UniProtKB-KW"/>
</dbReference>
<dbReference type="InterPro" id="IPR036412">
    <property type="entry name" value="HAD-like_sf"/>
</dbReference>
<evidence type="ECO:0000256" key="1">
    <source>
        <dbReference type="ARBA" id="ARBA00004141"/>
    </source>
</evidence>
<dbReference type="Pfam" id="PF14934">
    <property type="entry name" value="TMEM254"/>
    <property type="match status" value="1"/>
</dbReference>
<evidence type="ECO:0000256" key="11">
    <source>
        <dbReference type="ARBA" id="ARBA00023136"/>
    </source>
</evidence>
<dbReference type="SUPFAM" id="SSF81653">
    <property type="entry name" value="Calcium ATPase, transduction domain A"/>
    <property type="match status" value="1"/>
</dbReference>
<keyword evidence="6" id="KW-0547">Nucleotide-binding</keyword>
<comment type="similarity">
    <text evidence="2">Belongs to the cation transport ATPase (P-type) (TC 3.A.3) family. Type IIIA subfamily.</text>
</comment>
<dbReference type="Gene3D" id="2.70.150.10">
    <property type="entry name" value="Calcium-transporting ATPase, cytoplasmic transduction domain A"/>
    <property type="match status" value="1"/>
</dbReference>
<dbReference type="Gene3D" id="1.20.1110.10">
    <property type="entry name" value="Calcium-transporting ATPase, transmembrane domain"/>
    <property type="match status" value="1"/>
</dbReference>
<keyword evidence="9" id="KW-1278">Translocase</keyword>
<accession>A0A433QS35</accession>
<dbReference type="EMBL" id="RBNJ01001926">
    <property type="protein sequence ID" value="RUS32614.1"/>
    <property type="molecule type" value="Genomic_DNA"/>
</dbReference>
<evidence type="ECO:0000256" key="4">
    <source>
        <dbReference type="ARBA" id="ARBA00022692"/>
    </source>
</evidence>
<keyword evidence="3" id="KW-0597">Phosphoprotein</keyword>
<evidence type="ECO:0000256" key="8">
    <source>
        <dbReference type="ARBA" id="ARBA00022842"/>
    </source>
</evidence>
<dbReference type="SFLD" id="SFLDS00003">
    <property type="entry name" value="Haloacid_Dehalogenase"/>
    <property type="match status" value="1"/>
</dbReference>
<dbReference type="SFLD" id="SFLDG00002">
    <property type="entry name" value="C1.7:_P-type_atpase_like"/>
    <property type="match status" value="1"/>
</dbReference>
<dbReference type="FunFam" id="3.40.50.1000:FF:000211">
    <property type="entry name" value="Plasma membrane ATPase"/>
    <property type="match status" value="1"/>
</dbReference>
<proteinExistence type="inferred from homology"/>
<evidence type="ECO:0000256" key="12">
    <source>
        <dbReference type="SAM" id="Phobius"/>
    </source>
</evidence>
<dbReference type="PANTHER" id="PTHR42861">
    <property type="entry name" value="CALCIUM-TRANSPORTING ATPASE"/>
    <property type="match status" value="1"/>
</dbReference>
<keyword evidence="10 12" id="KW-1133">Transmembrane helix</keyword>
<evidence type="ECO:0000256" key="10">
    <source>
        <dbReference type="ARBA" id="ARBA00022989"/>
    </source>
</evidence>
<dbReference type="InterPro" id="IPR001757">
    <property type="entry name" value="P_typ_ATPase"/>
</dbReference>
<name>A0A433QS35_9FUNG</name>
<evidence type="ECO:0000313" key="14">
    <source>
        <dbReference type="EMBL" id="RUS32614.1"/>
    </source>
</evidence>
<evidence type="ECO:0000256" key="9">
    <source>
        <dbReference type="ARBA" id="ARBA00022967"/>
    </source>
</evidence>
<evidence type="ECO:0000259" key="13">
    <source>
        <dbReference type="SMART" id="SM00831"/>
    </source>
</evidence>
<dbReference type="SFLD" id="SFLDF00027">
    <property type="entry name" value="p-type_atpase"/>
    <property type="match status" value="1"/>
</dbReference>
<dbReference type="GO" id="GO:0016020">
    <property type="term" value="C:membrane"/>
    <property type="evidence" value="ECO:0007669"/>
    <property type="project" value="UniProtKB-SubCell"/>
</dbReference>
<evidence type="ECO:0000256" key="3">
    <source>
        <dbReference type="ARBA" id="ARBA00022553"/>
    </source>
</evidence>
<dbReference type="SUPFAM" id="SSF81660">
    <property type="entry name" value="Metal cation-transporting ATPase, ATP-binding domain N"/>
    <property type="match status" value="1"/>
</dbReference>
<dbReference type="InterPro" id="IPR059000">
    <property type="entry name" value="ATPase_P-type_domA"/>
</dbReference>
<dbReference type="SUPFAM" id="SSF56784">
    <property type="entry name" value="HAD-like"/>
    <property type="match status" value="1"/>
</dbReference>
<dbReference type="Pfam" id="PF13246">
    <property type="entry name" value="Cation_ATPase"/>
    <property type="match status" value="1"/>
</dbReference>
<dbReference type="GO" id="GO:0006812">
    <property type="term" value="P:monoatomic cation transport"/>
    <property type="evidence" value="ECO:0007669"/>
    <property type="project" value="UniProtKB-ARBA"/>
</dbReference>
<feature type="domain" description="Cation-transporting P-type ATPase N-terminal" evidence="13">
    <location>
        <begin position="226"/>
        <end position="301"/>
    </location>
</feature>
<comment type="subcellular location">
    <subcellularLocation>
        <location evidence="1">Membrane</location>
        <topology evidence="1">Multi-pass membrane protein</topology>
    </subcellularLocation>
</comment>
<dbReference type="Gene3D" id="3.40.50.1000">
    <property type="entry name" value="HAD superfamily/HAD-like"/>
    <property type="match status" value="1"/>
</dbReference>
<dbReference type="InterPro" id="IPR018303">
    <property type="entry name" value="ATPase_P-typ_P_site"/>
</dbReference>
<protein>
    <recommendedName>
        <fullName evidence="13">Cation-transporting P-type ATPase N-terminal domain-containing protein</fullName>
    </recommendedName>
</protein>
<dbReference type="SUPFAM" id="SSF81665">
    <property type="entry name" value="Calcium ATPase, transmembrane domain M"/>
    <property type="match status" value="1"/>
</dbReference>
<evidence type="ECO:0000256" key="2">
    <source>
        <dbReference type="ARBA" id="ARBA00008804"/>
    </source>
</evidence>
<feature type="transmembrane region" description="Helical" evidence="12">
    <location>
        <begin position="487"/>
        <end position="516"/>
    </location>
</feature>
<comment type="caution">
    <text evidence="14">The sequence shown here is derived from an EMBL/GenBank/DDBJ whole genome shotgun (WGS) entry which is preliminary data.</text>
</comment>